<dbReference type="InterPro" id="IPR051496">
    <property type="entry name" value="H-rev107_PLA/AT"/>
</dbReference>
<feature type="region of interest" description="Disordered" evidence="5">
    <location>
        <begin position="48"/>
        <end position="79"/>
    </location>
</feature>
<sequence length="166" mass="18478">MALTSEWKSPPESWTSLDFQVGDLIEIQDNDHTSWALYIGHAQVVYTGPSPDQHSTNQSTASSANQNTTHTPGGDNEVTNQSIATHAAGTNGEGSNIQYQVKKGLLKAVIGQHTIRINNMYDSTRKAFPVPTIVERAELHIGETVRDRKDAIVNLRYERQTRVWHL</sequence>
<name>A0A8K0EC05_BRALA</name>
<proteinExistence type="inferred from homology"/>
<dbReference type="InterPro" id="IPR007053">
    <property type="entry name" value="LRAT_dom"/>
</dbReference>
<gene>
    <name evidence="7" type="primary">HRASLS2</name>
    <name evidence="7" type="ORF">BLAG_LOCUS9112</name>
</gene>
<dbReference type="GO" id="GO:0005737">
    <property type="term" value="C:cytoplasm"/>
    <property type="evidence" value="ECO:0007669"/>
    <property type="project" value="TreeGrafter"/>
</dbReference>
<evidence type="ECO:0000313" key="8">
    <source>
        <dbReference type="Proteomes" id="UP000838412"/>
    </source>
</evidence>
<evidence type="ECO:0000256" key="3">
    <source>
        <dbReference type="ARBA" id="ARBA00022801"/>
    </source>
</evidence>
<protein>
    <submittedName>
        <fullName evidence="7">HRASLS2 protein</fullName>
    </submittedName>
</protein>
<evidence type="ECO:0000256" key="4">
    <source>
        <dbReference type="ARBA" id="ARBA00023098"/>
    </source>
</evidence>
<dbReference type="OrthoDB" id="10000525at2759"/>
<evidence type="ECO:0000256" key="2">
    <source>
        <dbReference type="ARBA" id="ARBA00022679"/>
    </source>
</evidence>
<dbReference type="GO" id="GO:0016410">
    <property type="term" value="F:N-acyltransferase activity"/>
    <property type="evidence" value="ECO:0007669"/>
    <property type="project" value="TreeGrafter"/>
</dbReference>
<evidence type="ECO:0000313" key="7">
    <source>
        <dbReference type="EMBL" id="CAH1247449.1"/>
    </source>
</evidence>
<dbReference type="EMBL" id="OV696701">
    <property type="protein sequence ID" value="CAH1247449.1"/>
    <property type="molecule type" value="Genomic_DNA"/>
</dbReference>
<dbReference type="GO" id="GO:0004623">
    <property type="term" value="F:phospholipase A2 activity"/>
    <property type="evidence" value="ECO:0007669"/>
    <property type="project" value="TreeGrafter"/>
</dbReference>
<evidence type="ECO:0000259" key="6">
    <source>
        <dbReference type="Pfam" id="PF04970"/>
    </source>
</evidence>
<evidence type="ECO:0000256" key="1">
    <source>
        <dbReference type="ARBA" id="ARBA00007824"/>
    </source>
</evidence>
<evidence type="ECO:0000256" key="5">
    <source>
        <dbReference type="SAM" id="MobiDB-lite"/>
    </source>
</evidence>
<dbReference type="Proteomes" id="UP000838412">
    <property type="component" value="Chromosome 16"/>
</dbReference>
<dbReference type="PANTHER" id="PTHR13943">
    <property type="entry name" value="HRAS-LIKE SUPPRESSOR - RELATED"/>
    <property type="match status" value="1"/>
</dbReference>
<dbReference type="PANTHER" id="PTHR13943:SF37">
    <property type="entry name" value="PHOSPHOLIPASE A AND ACYLTRANSFERASE 1"/>
    <property type="match status" value="1"/>
</dbReference>
<feature type="domain" description="LRAT" evidence="6">
    <location>
        <begin position="19"/>
        <end position="143"/>
    </location>
</feature>
<dbReference type="Pfam" id="PF04970">
    <property type="entry name" value="LRAT"/>
    <property type="match status" value="1"/>
</dbReference>
<dbReference type="GO" id="GO:0008970">
    <property type="term" value="F:phospholipase A1 activity"/>
    <property type="evidence" value="ECO:0007669"/>
    <property type="project" value="TreeGrafter"/>
</dbReference>
<accession>A0A8K0EC05</accession>
<keyword evidence="2" id="KW-0808">Transferase</keyword>
<feature type="compositionally biased region" description="Polar residues" evidence="5">
    <location>
        <begin position="50"/>
        <end position="79"/>
    </location>
</feature>
<reference evidence="7" key="1">
    <citation type="submission" date="2022-01" db="EMBL/GenBank/DDBJ databases">
        <authorList>
            <person name="Braso-Vives M."/>
        </authorList>
    </citation>
    <scope>NUCLEOTIDE SEQUENCE</scope>
</reference>
<keyword evidence="4" id="KW-0443">Lipid metabolism</keyword>
<dbReference type="GO" id="GO:0070292">
    <property type="term" value="P:N-acylphosphatidylethanolamine metabolic process"/>
    <property type="evidence" value="ECO:0007669"/>
    <property type="project" value="TreeGrafter"/>
</dbReference>
<comment type="similarity">
    <text evidence="1">Belongs to the H-rev107 family.</text>
</comment>
<dbReference type="AlphaFoldDB" id="A0A8K0EC05"/>
<dbReference type="Gene3D" id="3.90.1720.10">
    <property type="entry name" value="endopeptidase domain like (from Nostoc punctiforme)"/>
    <property type="match status" value="1"/>
</dbReference>
<keyword evidence="3" id="KW-0378">Hydrolase</keyword>
<organism evidence="7 8">
    <name type="scientific">Branchiostoma lanceolatum</name>
    <name type="common">Common lancelet</name>
    <name type="synonym">Amphioxus lanceolatum</name>
    <dbReference type="NCBI Taxonomy" id="7740"/>
    <lineage>
        <taxon>Eukaryota</taxon>
        <taxon>Metazoa</taxon>
        <taxon>Chordata</taxon>
        <taxon>Cephalochordata</taxon>
        <taxon>Leptocardii</taxon>
        <taxon>Amphioxiformes</taxon>
        <taxon>Branchiostomatidae</taxon>
        <taxon>Branchiostoma</taxon>
    </lineage>
</organism>
<keyword evidence="8" id="KW-1185">Reference proteome</keyword>